<organism evidence="1 2">
    <name type="scientific">Rhodococcus artemisiae</name>
    <dbReference type="NCBI Taxonomy" id="714159"/>
    <lineage>
        <taxon>Bacteria</taxon>
        <taxon>Bacillati</taxon>
        <taxon>Actinomycetota</taxon>
        <taxon>Actinomycetes</taxon>
        <taxon>Mycobacteriales</taxon>
        <taxon>Nocardiaceae</taxon>
        <taxon>Rhodococcus</taxon>
    </lineage>
</organism>
<evidence type="ECO:0000313" key="2">
    <source>
        <dbReference type="Proteomes" id="UP001336020"/>
    </source>
</evidence>
<comment type="caution">
    <text evidence="1">The sequence shown here is derived from an EMBL/GenBank/DDBJ whole genome shotgun (WGS) entry which is preliminary data.</text>
</comment>
<evidence type="ECO:0000313" key="1">
    <source>
        <dbReference type="EMBL" id="MEE2061550.1"/>
    </source>
</evidence>
<keyword evidence="2" id="KW-1185">Reference proteome</keyword>
<reference evidence="1 2" key="1">
    <citation type="submission" date="2023-07" db="EMBL/GenBank/DDBJ databases">
        <authorList>
            <person name="Girao M."/>
            <person name="Carvalho M.F."/>
        </authorList>
    </citation>
    <scope>NUCLEOTIDE SEQUENCE [LARGE SCALE GENOMIC DNA]</scope>
    <source>
        <strain evidence="1 2">YIM65754</strain>
    </source>
</reference>
<dbReference type="RefSeq" id="WP_330136710.1">
    <property type="nucleotide sequence ID" value="NZ_JAUTXY010000019.1"/>
</dbReference>
<gene>
    <name evidence="1" type="ORF">Q7514_28915</name>
</gene>
<name>A0ABU7LJ00_9NOCA</name>
<dbReference type="EMBL" id="JAUTXY010000019">
    <property type="protein sequence ID" value="MEE2061550.1"/>
    <property type="molecule type" value="Genomic_DNA"/>
</dbReference>
<accession>A0ABU7LJ00</accession>
<protein>
    <submittedName>
        <fullName evidence="1">Uncharacterized protein</fullName>
    </submittedName>
</protein>
<dbReference type="Proteomes" id="UP001336020">
    <property type="component" value="Unassembled WGS sequence"/>
</dbReference>
<sequence length="73" mass="7792">MAGPHEVDFQHIGTGGWFGECVQPSRAAAEAFVVNKLVELGEDRQESQQVAAVAGYTAADAIRYAVRIHPVAP</sequence>
<proteinExistence type="predicted"/>